<feature type="region of interest" description="Disordered" evidence="1">
    <location>
        <begin position="1"/>
        <end position="20"/>
    </location>
</feature>
<accession>A0A7U2ID82</accession>
<dbReference type="AlphaFoldDB" id="A0A7U2ID82"/>
<keyword evidence="3" id="KW-1185">Reference proteome</keyword>
<proteinExistence type="predicted"/>
<organism evidence="2 3">
    <name type="scientific">Phaeosphaeria nodorum (strain SN15 / ATCC MYA-4574 / FGSC 10173)</name>
    <name type="common">Glume blotch fungus</name>
    <name type="synonym">Parastagonospora nodorum</name>
    <dbReference type="NCBI Taxonomy" id="321614"/>
    <lineage>
        <taxon>Eukaryota</taxon>
        <taxon>Fungi</taxon>
        <taxon>Dikarya</taxon>
        <taxon>Ascomycota</taxon>
        <taxon>Pezizomycotina</taxon>
        <taxon>Dothideomycetes</taxon>
        <taxon>Pleosporomycetidae</taxon>
        <taxon>Pleosporales</taxon>
        <taxon>Pleosporineae</taxon>
        <taxon>Phaeosphaeriaceae</taxon>
        <taxon>Parastagonospora</taxon>
    </lineage>
</organism>
<gene>
    <name evidence="2" type="ORF">JI435_448070</name>
</gene>
<sequence>MRVRFEVKHPTGKGGRTRPQKPYRQIVVQSYFLATAPDVSSTLAKFHGPNGCVCRIVAPWVQHPLIKSNHTADAYGRGSARPTPVQRCRRHFIPQNCAADNTPFETGIW</sequence>
<dbReference type="VEuPathDB" id="FungiDB:JI435_448070"/>
<evidence type="ECO:0000313" key="3">
    <source>
        <dbReference type="Proteomes" id="UP000663193"/>
    </source>
</evidence>
<dbReference type="Proteomes" id="UP000663193">
    <property type="component" value="Chromosome 23"/>
</dbReference>
<dbReference type="EMBL" id="CP069045">
    <property type="protein sequence ID" value="QRD07702.1"/>
    <property type="molecule type" value="Genomic_DNA"/>
</dbReference>
<name>A0A7U2ID82_PHANO</name>
<protein>
    <submittedName>
        <fullName evidence="2">Uncharacterized protein</fullName>
    </submittedName>
</protein>
<evidence type="ECO:0000313" key="2">
    <source>
        <dbReference type="EMBL" id="QRD07702.1"/>
    </source>
</evidence>
<reference evidence="3" key="1">
    <citation type="journal article" date="2021" name="BMC Genomics">
        <title>Chromosome-level genome assembly and manually-curated proteome of model necrotroph Parastagonospora nodorum Sn15 reveals a genome-wide trove of candidate effector homologs, and redundancy of virulence-related functions within an accessory chromosome.</title>
        <authorList>
            <person name="Bertazzoni S."/>
            <person name="Jones D.A.B."/>
            <person name="Phan H.T."/>
            <person name="Tan K.-C."/>
            <person name="Hane J.K."/>
        </authorList>
    </citation>
    <scope>NUCLEOTIDE SEQUENCE [LARGE SCALE GENOMIC DNA]</scope>
    <source>
        <strain evidence="3">SN15 / ATCC MYA-4574 / FGSC 10173)</strain>
    </source>
</reference>
<evidence type="ECO:0000256" key="1">
    <source>
        <dbReference type="SAM" id="MobiDB-lite"/>
    </source>
</evidence>